<dbReference type="EMBL" id="JAJSOW010000100">
    <property type="protein sequence ID" value="KAI9186035.1"/>
    <property type="molecule type" value="Genomic_DNA"/>
</dbReference>
<keyword evidence="8" id="KW-1185">Reference proteome</keyword>
<dbReference type="AlphaFoldDB" id="A0AAD5J998"/>
<dbReference type="SUPFAM" id="SSF101936">
    <property type="entry name" value="DNA-binding pseudobarrel domain"/>
    <property type="match status" value="1"/>
</dbReference>
<protein>
    <recommendedName>
        <fullName evidence="6">TF-B3 domain-containing protein</fullName>
    </recommendedName>
</protein>
<evidence type="ECO:0000313" key="7">
    <source>
        <dbReference type="EMBL" id="KAI9186035.1"/>
    </source>
</evidence>
<dbReference type="Pfam" id="PF02362">
    <property type="entry name" value="B3"/>
    <property type="match status" value="1"/>
</dbReference>
<keyword evidence="2" id="KW-0805">Transcription regulation</keyword>
<evidence type="ECO:0000256" key="1">
    <source>
        <dbReference type="ARBA" id="ARBA00004123"/>
    </source>
</evidence>
<dbReference type="Gene3D" id="2.40.330.10">
    <property type="entry name" value="DNA-binding pseudobarrel domain"/>
    <property type="match status" value="1"/>
</dbReference>
<dbReference type="CDD" id="cd10017">
    <property type="entry name" value="B3_DNA"/>
    <property type="match status" value="1"/>
</dbReference>
<reference evidence="7" key="1">
    <citation type="journal article" date="2022" name="Plant J.">
        <title>Strategies of tolerance reflected in two North American maple genomes.</title>
        <authorList>
            <person name="McEvoy S.L."/>
            <person name="Sezen U.U."/>
            <person name="Trouern-Trend A."/>
            <person name="McMahon S.M."/>
            <person name="Schaberg P.G."/>
            <person name="Yang J."/>
            <person name="Wegrzyn J.L."/>
            <person name="Swenson N.G."/>
        </authorList>
    </citation>
    <scope>NUCLEOTIDE SEQUENCE</scope>
    <source>
        <strain evidence="7">91603</strain>
    </source>
</reference>
<organism evidence="7 8">
    <name type="scientific">Acer negundo</name>
    <name type="common">Box elder</name>
    <dbReference type="NCBI Taxonomy" id="4023"/>
    <lineage>
        <taxon>Eukaryota</taxon>
        <taxon>Viridiplantae</taxon>
        <taxon>Streptophyta</taxon>
        <taxon>Embryophyta</taxon>
        <taxon>Tracheophyta</taxon>
        <taxon>Spermatophyta</taxon>
        <taxon>Magnoliopsida</taxon>
        <taxon>eudicotyledons</taxon>
        <taxon>Gunneridae</taxon>
        <taxon>Pentapetalae</taxon>
        <taxon>rosids</taxon>
        <taxon>malvids</taxon>
        <taxon>Sapindales</taxon>
        <taxon>Sapindaceae</taxon>
        <taxon>Hippocastanoideae</taxon>
        <taxon>Acereae</taxon>
        <taxon>Acer</taxon>
    </lineage>
</organism>
<gene>
    <name evidence="7" type="ORF">LWI28_013207</name>
</gene>
<evidence type="ECO:0000256" key="4">
    <source>
        <dbReference type="ARBA" id="ARBA00023163"/>
    </source>
</evidence>
<feature type="domain" description="TF-B3" evidence="6">
    <location>
        <begin position="3"/>
        <end position="108"/>
    </location>
</feature>
<dbReference type="PROSITE" id="PS50863">
    <property type="entry name" value="B3"/>
    <property type="match status" value="1"/>
</dbReference>
<keyword evidence="4" id="KW-0804">Transcription</keyword>
<evidence type="ECO:0000256" key="2">
    <source>
        <dbReference type="ARBA" id="ARBA00023015"/>
    </source>
</evidence>
<dbReference type="SMART" id="SM01019">
    <property type="entry name" value="B3"/>
    <property type="match status" value="1"/>
</dbReference>
<evidence type="ECO:0000313" key="8">
    <source>
        <dbReference type="Proteomes" id="UP001064489"/>
    </source>
</evidence>
<reference evidence="7" key="2">
    <citation type="submission" date="2023-02" db="EMBL/GenBank/DDBJ databases">
        <authorList>
            <person name="Swenson N.G."/>
            <person name="Wegrzyn J.L."/>
            <person name="Mcevoy S.L."/>
        </authorList>
    </citation>
    <scope>NUCLEOTIDE SEQUENCE</scope>
    <source>
        <strain evidence="7">91603</strain>
        <tissue evidence="7">Leaf</tissue>
    </source>
</reference>
<dbReference type="InterPro" id="IPR044800">
    <property type="entry name" value="LEC2-like"/>
</dbReference>
<keyword evidence="3" id="KW-0238">DNA-binding</keyword>
<evidence type="ECO:0000256" key="3">
    <source>
        <dbReference type="ARBA" id="ARBA00023125"/>
    </source>
</evidence>
<keyword evidence="5" id="KW-0539">Nucleus</keyword>
<comment type="caution">
    <text evidence="7">The sequence shown here is derived from an EMBL/GenBank/DDBJ whole genome shotgun (WGS) entry which is preliminary data.</text>
</comment>
<dbReference type="GO" id="GO:0005634">
    <property type="term" value="C:nucleus"/>
    <property type="evidence" value="ECO:0007669"/>
    <property type="project" value="UniProtKB-SubCell"/>
</dbReference>
<name>A0AAD5J998_ACENE</name>
<dbReference type="GO" id="GO:0003677">
    <property type="term" value="F:DNA binding"/>
    <property type="evidence" value="ECO:0007669"/>
    <property type="project" value="UniProtKB-KW"/>
</dbReference>
<dbReference type="PANTHER" id="PTHR31140">
    <property type="entry name" value="B3 DOMAIN-CONTAINING TRANSCRIPTION FACTOR ABI3"/>
    <property type="match status" value="1"/>
</dbReference>
<comment type="subcellular location">
    <subcellularLocation>
        <location evidence="1">Nucleus</location>
    </subcellularLocation>
</comment>
<dbReference type="InterPro" id="IPR015300">
    <property type="entry name" value="DNA-bd_pseudobarrel_sf"/>
</dbReference>
<dbReference type="InterPro" id="IPR003340">
    <property type="entry name" value="B3_DNA-bd"/>
</dbReference>
<dbReference type="GO" id="GO:0003700">
    <property type="term" value="F:DNA-binding transcription factor activity"/>
    <property type="evidence" value="ECO:0007669"/>
    <property type="project" value="InterPro"/>
</dbReference>
<dbReference type="Proteomes" id="UP001064489">
    <property type="component" value="Chromosome 3"/>
</dbReference>
<sequence length="147" mass="16968">MEIIFSKELSETDVNHRLAIPSEKLDKIAPLSLGKKEPIVVIDATGYQWSFLLSTRNEGKYLKPVISGNEWRRFVTERKLRKGDKITFYRETIENNEERFRIGIELIGVPFFLFGAQCVLFKAESACTTSMFCCCFWEGAVLFWGLL</sequence>
<evidence type="ECO:0000259" key="6">
    <source>
        <dbReference type="PROSITE" id="PS50863"/>
    </source>
</evidence>
<accession>A0AAD5J998</accession>
<evidence type="ECO:0000256" key="5">
    <source>
        <dbReference type="ARBA" id="ARBA00023242"/>
    </source>
</evidence>
<dbReference type="PANTHER" id="PTHR31140:SF145">
    <property type="entry name" value="TF-B3 DOMAIN-CONTAINING PROTEIN"/>
    <property type="match status" value="1"/>
</dbReference>
<proteinExistence type="predicted"/>